<dbReference type="EMBL" id="JAWIIV010000001">
    <property type="protein sequence ID" value="MEC4717764.1"/>
    <property type="molecule type" value="Genomic_DNA"/>
</dbReference>
<comment type="caution">
    <text evidence="4">The sequence shown here is derived from an EMBL/GenBank/DDBJ whole genome shotgun (WGS) entry which is preliminary data.</text>
</comment>
<keyword evidence="2" id="KW-0472">Membrane</keyword>
<dbReference type="Proteomes" id="UP001352263">
    <property type="component" value="Unassembled WGS sequence"/>
</dbReference>
<gene>
    <name evidence="4" type="ORF">RY831_01250</name>
</gene>
<feature type="signal peptide" evidence="3">
    <location>
        <begin position="1"/>
        <end position="22"/>
    </location>
</feature>
<evidence type="ECO:0000256" key="2">
    <source>
        <dbReference type="SAM" id="Phobius"/>
    </source>
</evidence>
<reference evidence="4 5" key="1">
    <citation type="submission" date="2023-10" db="EMBL/GenBank/DDBJ databases">
        <title>Noviherbaspirillum sp. CPCC 100848 genome assembly.</title>
        <authorList>
            <person name="Li X.Y."/>
            <person name="Fang X.M."/>
        </authorList>
    </citation>
    <scope>NUCLEOTIDE SEQUENCE [LARGE SCALE GENOMIC DNA]</scope>
    <source>
        <strain evidence="4 5">CPCC 100848</strain>
    </source>
</reference>
<evidence type="ECO:0000256" key="1">
    <source>
        <dbReference type="SAM" id="MobiDB-lite"/>
    </source>
</evidence>
<evidence type="ECO:0000313" key="4">
    <source>
        <dbReference type="EMBL" id="MEC4717764.1"/>
    </source>
</evidence>
<keyword evidence="2" id="KW-0812">Transmembrane</keyword>
<dbReference type="RefSeq" id="WP_326504512.1">
    <property type="nucleotide sequence ID" value="NZ_JAWIIV010000001.1"/>
</dbReference>
<proteinExistence type="predicted"/>
<feature type="region of interest" description="Disordered" evidence="1">
    <location>
        <begin position="216"/>
        <end position="237"/>
    </location>
</feature>
<sequence>MRTTIKIGIATLAFAAVHSALATRSAKRVAAQWLGETRRDAGYRVFFVVQSLAGFSALLAYGARLPTVTLYRIDGPGALVLRLGQAAGVAYLLHGLKQAGVAQWSGVANLQAWKRGLPLPPGPAAQGPELKQDGRLGISGPFLHSRHPLNFAGIPIFWLTPHMTTRRLAFNLVSTVYFVLGSRHEEIRLRDAYGELYRQYADGPVPFFVPGAARLPAPARGNREGAGNRETPLPAGQ</sequence>
<accession>A0ABU6J3I1</accession>
<protein>
    <recommendedName>
        <fullName evidence="6">NnrU domain-containing protein</fullName>
    </recommendedName>
</protein>
<evidence type="ECO:0000313" key="5">
    <source>
        <dbReference type="Proteomes" id="UP001352263"/>
    </source>
</evidence>
<feature type="transmembrane region" description="Helical" evidence="2">
    <location>
        <begin position="41"/>
        <end position="63"/>
    </location>
</feature>
<organism evidence="4 5">
    <name type="scientific">Noviherbaspirillum album</name>
    <dbReference type="NCBI Taxonomy" id="3080276"/>
    <lineage>
        <taxon>Bacteria</taxon>
        <taxon>Pseudomonadati</taxon>
        <taxon>Pseudomonadota</taxon>
        <taxon>Betaproteobacteria</taxon>
        <taxon>Burkholderiales</taxon>
        <taxon>Oxalobacteraceae</taxon>
        <taxon>Noviherbaspirillum</taxon>
    </lineage>
</organism>
<name>A0ABU6J3I1_9BURK</name>
<dbReference type="Gene3D" id="1.20.120.1630">
    <property type="match status" value="1"/>
</dbReference>
<evidence type="ECO:0008006" key="6">
    <source>
        <dbReference type="Google" id="ProtNLM"/>
    </source>
</evidence>
<feature type="chain" id="PRO_5047416581" description="NnrU domain-containing protein" evidence="3">
    <location>
        <begin position="23"/>
        <end position="237"/>
    </location>
</feature>
<keyword evidence="5" id="KW-1185">Reference proteome</keyword>
<keyword evidence="3" id="KW-0732">Signal</keyword>
<keyword evidence="2" id="KW-1133">Transmembrane helix</keyword>
<evidence type="ECO:0000256" key="3">
    <source>
        <dbReference type="SAM" id="SignalP"/>
    </source>
</evidence>